<reference evidence="3" key="1">
    <citation type="submission" date="2017-02" db="EMBL/GenBank/DDBJ databases">
        <authorList>
            <person name="Varghese N."/>
            <person name="Submissions S."/>
        </authorList>
    </citation>
    <scope>NUCLEOTIDE SEQUENCE [LARGE SCALE GENOMIC DNA]</scope>
    <source>
        <strain evidence="3">DSM 24091</strain>
    </source>
</reference>
<dbReference type="SUPFAM" id="SSF53448">
    <property type="entry name" value="Nucleotide-diphospho-sugar transferases"/>
    <property type="match status" value="1"/>
</dbReference>
<evidence type="ECO:0000313" key="3">
    <source>
        <dbReference type="Proteomes" id="UP000190150"/>
    </source>
</evidence>
<dbReference type="Pfam" id="PF00535">
    <property type="entry name" value="Glycos_transf_2"/>
    <property type="match status" value="1"/>
</dbReference>
<dbReference type="OrthoDB" id="9788101at2"/>
<gene>
    <name evidence="2" type="ORF">SAMN05660841_00577</name>
</gene>
<keyword evidence="3" id="KW-1185">Reference proteome</keyword>
<dbReference type="Proteomes" id="UP000190150">
    <property type="component" value="Unassembled WGS sequence"/>
</dbReference>
<dbReference type="CDD" id="cd06433">
    <property type="entry name" value="GT_2_WfgS_like"/>
    <property type="match status" value="1"/>
</dbReference>
<dbReference type="STRING" id="1513896.SAMN05660841_00577"/>
<organism evidence="2 3">
    <name type="scientific">Sphingobacterium nematocida</name>
    <dbReference type="NCBI Taxonomy" id="1513896"/>
    <lineage>
        <taxon>Bacteria</taxon>
        <taxon>Pseudomonadati</taxon>
        <taxon>Bacteroidota</taxon>
        <taxon>Sphingobacteriia</taxon>
        <taxon>Sphingobacteriales</taxon>
        <taxon>Sphingobacteriaceae</taxon>
        <taxon>Sphingobacterium</taxon>
    </lineage>
</organism>
<evidence type="ECO:0000259" key="1">
    <source>
        <dbReference type="Pfam" id="PF00535"/>
    </source>
</evidence>
<feature type="domain" description="Glycosyltransferase 2-like" evidence="1">
    <location>
        <begin position="6"/>
        <end position="128"/>
    </location>
</feature>
<dbReference type="InterPro" id="IPR001173">
    <property type="entry name" value="Glyco_trans_2-like"/>
</dbReference>
<sequence length="259" mass="29806">MSMKLSIITVNLNDKKGLDATITSVINQTFQQFEYIVVDGLSNDGSLSLLESCSRINNWISEKDKGVYDAMNKGINMASGEYLLFLNSGDFLNTEHTLKNIVPHLLNTDIIYGDLIFDDQKHPHVYRYPDKLTVEFLFEASLGHPATFIRRDLFKQVGNYDTNYKIISDWVFFLRCILKECATTKHIDQIISVFDTNGMSSDPNNSNKITNERFHFLSNEFPLFYEEHLTHKANKQALTRIKSSKGFRLLKKLGVKKFQ</sequence>
<proteinExistence type="predicted"/>
<dbReference type="PANTHER" id="PTHR22916:SF67">
    <property type="entry name" value="COLANIC ACID BIOSYNTHESIS GLYCOSYL TRANSFERASE WCAE-RELATED"/>
    <property type="match status" value="1"/>
</dbReference>
<dbReference type="InterPro" id="IPR029044">
    <property type="entry name" value="Nucleotide-diphossugar_trans"/>
</dbReference>
<dbReference type="PANTHER" id="PTHR22916">
    <property type="entry name" value="GLYCOSYLTRANSFERASE"/>
    <property type="match status" value="1"/>
</dbReference>
<accession>A0A1T5BE54</accession>
<protein>
    <submittedName>
        <fullName evidence="2">Glycosyltransferase involved in cell wall bisynthesis</fullName>
    </submittedName>
</protein>
<dbReference type="Gene3D" id="3.90.550.10">
    <property type="entry name" value="Spore Coat Polysaccharide Biosynthesis Protein SpsA, Chain A"/>
    <property type="match status" value="1"/>
</dbReference>
<keyword evidence="2" id="KW-0808">Transferase</keyword>
<evidence type="ECO:0000313" key="2">
    <source>
        <dbReference type="EMBL" id="SKB45123.1"/>
    </source>
</evidence>
<dbReference type="AlphaFoldDB" id="A0A1T5BE54"/>
<name>A0A1T5BE54_9SPHI</name>
<dbReference type="EMBL" id="FUZF01000002">
    <property type="protein sequence ID" value="SKB45123.1"/>
    <property type="molecule type" value="Genomic_DNA"/>
</dbReference>
<dbReference type="GO" id="GO:0016758">
    <property type="term" value="F:hexosyltransferase activity"/>
    <property type="evidence" value="ECO:0007669"/>
    <property type="project" value="UniProtKB-ARBA"/>
</dbReference>